<evidence type="ECO:0008006" key="4">
    <source>
        <dbReference type="Google" id="ProtNLM"/>
    </source>
</evidence>
<accession>A0AAW2CQF6</accession>
<proteinExistence type="predicted"/>
<dbReference type="EMBL" id="JAZDWU010000006">
    <property type="protein sequence ID" value="KAL0000312.1"/>
    <property type="molecule type" value="Genomic_DNA"/>
</dbReference>
<sequence length="190" mass="21611">MHCLQAIFTVLWTIWTHRTWYKDFFSSCSNPPFPRANQARPQQCFQGPCQLLIKVAGVGKKRARRCDFPYEAINLQGTVLFHDVSTCASSSSFNAIQEAMVVTAMNARNFGFTHVLFLSDNKRSIRVTNREVAPSWQERILLTDLLHLNQSSLLYRSVFVCKPIIGNVYSLANLATSMPLYFSWVSPALL</sequence>
<keyword evidence="1" id="KW-0732">Signal</keyword>
<keyword evidence="3" id="KW-1185">Reference proteome</keyword>
<reference evidence="2 3" key="1">
    <citation type="submission" date="2024-01" db="EMBL/GenBank/DDBJ databases">
        <title>A telomere-to-telomere, gap-free genome of sweet tea (Lithocarpus litseifolius).</title>
        <authorList>
            <person name="Zhou J."/>
        </authorList>
    </citation>
    <scope>NUCLEOTIDE SEQUENCE [LARGE SCALE GENOMIC DNA]</scope>
    <source>
        <strain evidence="2">Zhou-2022a</strain>
        <tissue evidence="2">Leaf</tissue>
    </source>
</reference>
<name>A0AAW2CQF6_9ROSI</name>
<feature type="chain" id="PRO_5043777628" description="RNase H type-1 domain-containing protein" evidence="1">
    <location>
        <begin position="22"/>
        <end position="190"/>
    </location>
</feature>
<evidence type="ECO:0000313" key="3">
    <source>
        <dbReference type="Proteomes" id="UP001459277"/>
    </source>
</evidence>
<dbReference type="Proteomes" id="UP001459277">
    <property type="component" value="Unassembled WGS sequence"/>
</dbReference>
<evidence type="ECO:0000256" key="1">
    <source>
        <dbReference type="SAM" id="SignalP"/>
    </source>
</evidence>
<comment type="caution">
    <text evidence="2">The sequence shown here is derived from an EMBL/GenBank/DDBJ whole genome shotgun (WGS) entry which is preliminary data.</text>
</comment>
<protein>
    <recommendedName>
        <fullName evidence="4">RNase H type-1 domain-containing protein</fullName>
    </recommendedName>
</protein>
<gene>
    <name evidence="2" type="ORF">SO802_019914</name>
</gene>
<evidence type="ECO:0000313" key="2">
    <source>
        <dbReference type="EMBL" id="KAL0000312.1"/>
    </source>
</evidence>
<organism evidence="2 3">
    <name type="scientific">Lithocarpus litseifolius</name>
    <dbReference type="NCBI Taxonomy" id="425828"/>
    <lineage>
        <taxon>Eukaryota</taxon>
        <taxon>Viridiplantae</taxon>
        <taxon>Streptophyta</taxon>
        <taxon>Embryophyta</taxon>
        <taxon>Tracheophyta</taxon>
        <taxon>Spermatophyta</taxon>
        <taxon>Magnoliopsida</taxon>
        <taxon>eudicotyledons</taxon>
        <taxon>Gunneridae</taxon>
        <taxon>Pentapetalae</taxon>
        <taxon>rosids</taxon>
        <taxon>fabids</taxon>
        <taxon>Fagales</taxon>
        <taxon>Fagaceae</taxon>
        <taxon>Lithocarpus</taxon>
    </lineage>
</organism>
<feature type="signal peptide" evidence="1">
    <location>
        <begin position="1"/>
        <end position="21"/>
    </location>
</feature>
<dbReference type="AlphaFoldDB" id="A0AAW2CQF6"/>